<dbReference type="RefSeq" id="WP_183363192.1">
    <property type="nucleotide sequence ID" value="NZ_BLXZ01000010.1"/>
</dbReference>
<sequence length="435" mass="45520">MGIYHDIIAAEVFPALGCTEPIAVAYAASLAAAQFDKKPEQITVTVDPGVYKNGFAVTVPETEGLKGNVIAAALGALIARPQLKMEILSGSNPELLAHAVEMVNAGKVEVLLAKERTSLYIEVTVRGGGSEARAVLEGGHTDLVHLECDGQLLVHTEAGGTATGHPYRAALKEMSFAQILELLDEIGPEDLAYLKRGIEMNLRVAEAGKQLVKVGHYVEELVRKGFLLADVVSSSKILAASASDARMAGLSFPVMSSGGSGNQGIVAILVPYNVGLFFHIPEEKILRSIALSHIVNAYIKCHTGELAPICGCAIAAGVGAAVAIVYQQAGSDLYKIDLAVNTIISDLGGMLCDGAKGGCALKVVSSTDAAIRAAYMALVGHGITEEEGFVGKHAEETIRNLSRISEIGMAKVDQTMLGIMLEKRTSSERAGSGGE</sequence>
<dbReference type="InterPro" id="IPR021144">
    <property type="entry name" value="UPF0597"/>
</dbReference>
<evidence type="ECO:0000259" key="2">
    <source>
        <dbReference type="Pfam" id="PF03313"/>
    </source>
</evidence>
<gene>
    <name evidence="3" type="ORF">GMLC_41470</name>
</gene>
<keyword evidence="4" id="KW-1185">Reference proteome</keyword>
<feature type="domain" description="Serine dehydratase-like alpha subunit" evidence="2">
    <location>
        <begin position="189"/>
        <end position="417"/>
    </location>
</feature>
<proteinExistence type="inferred from homology"/>
<accession>A0A6V8ND56</accession>
<evidence type="ECO:0000313" key="4">
    <source>
        <dbReference type="Proteomes" id="UP000587586"/>
    </source>
</evidence>
<dbReference type="PANTHER" id="PTHR30501">
    <property type="entry name" value="UPF0597 PROTEIN YHAM"/>
    <property type="match status" value="1"/>
</dbReference>
<dbReference type="EMBL" id="BLXZ01000010">
    <property type="protein sequence ID" value="GFO70568.1"/>
    <property type="molecule type" value="Genomic_DNA"/>
</dbReference>
<dbReference type="Pfam" id="PF03313">
    <property type="entry name" value="SDH_alpha"/>
    <property type="match status" value="1"/>
</dbReference>
<dbReference type="PANTHER" id="PTHR30501:SF2">
    <property type="entry name" value="UPF0597 PROTEIN YHAM"/>
    <property type="match status" value="1"/>
</dbReference>
<dbReference type="GO" id="GO:0019450">
    <property type="term" value="P:L-cysteine catabolic process to pyruvate"/>
    <property type="evidence" value="ECO:0007669"/>
    <property type="project" value="TreeGrafter"/>
</dbReference>
<evidence type="ECO:0000256" key="1">
    <source>
        <dbReference type="HAMAP-Rule" id="MF_01845"/>
    </source>
</evidence>
<comment type="caution">
    <text evidence="3">The sequence shown here is derived from an EMBL/GenBank/DDBJ whole genome shotgun (WGS) entry which is preliminary data.</text>
</comment>
<protein>
    <recommendedName>
        <fullName evidence="1">UPF0597 protein GMLC_41470</fullName>
    </recommendedName>
</protein>
<dbReference type="GO" id="GO:0080146">
    <property type="term" value="F:L-cysteine desulfhydrase activity"/>
    <property type="evidence" value="ECO:0007669"/>
    <property type="project" value="TreeGrafter"/>
</dbReference>
<evidence type="ECO:0000313" key="3">
    <source>
        <dbReference type="EMBL" id="GFO70568.1"/>
    </source>
</evidence>
<dbReference type="InterPro" id="IPR005130">
    <property type="entry name" value="Ser_deHydtase-like_asu"/>
</dbReference>
<dbReference type="PIRSF" id="PIRSF006054">
    <property type="entry name" value="UCP006054"/>
    <property type="match status" value="1"/>
</dbReference>
<name>A0A6V8ND56_9BACT</name>
<dbReference type="AlphaFoldDB" id="A0A6V8ND56"/>
<dbReference type="HAMAP" id="MF_01845">
    <property type="entry name" value="UPF0597"/>
    <property type="match status" value="1"/>
</dbReference>
<organism evidence="3 4">
    <name type="scientific">Geomonas limicola</name>
    <dbReference type="NCBI Taxonomy" id="2740186"/>
    <lineage>
        <taxon>Bacteria</taxon>
        <taxon>Pseudomonadati</taxon>
        <taxon>Thermodesulfobacteriota</taxon>
        <taxon>Desulfuromonadia</taxon>
        <taxon>Geobacterales</taxon>
        <taxon>Geobacteraceae</taxon>
        <taxon>Geomonas</taxon>
    </lineage>
</organism>
<reference evidence="4" key="1">
    <citation type="submission" date="2020-06" db="EMBL/GenBank/DDBJ databases">
        <title>Draft genomic sequecing of Geomonas sp. Red745.</title>
        <authorList>
            <person name="Itoh H."/>
            <person name="Xu Z.X."/>
            <person name="Ushijima N."/>
            <person name="Masuda Y."/>
            <person name="Shiratori Y."/>
            <person name="Senoo K."/>
        </authorList>
    </citation>
    <scope>NUCLEOTIDE SEQUENCE [LARGE SCALE GENOMIC DNA]</scope>
    <source>
        <strain evidence="4">Red745</strain>
    </source>
</reference>
<dbReference type="Proteomes" id="UP000587586">
    <property type="component" value="Unassembled WGS sequence"/>
</dbReference>
<comment type="similarity">
    <text evidence="1">Belongs to the UPF0597 family.</text>
</comment>